<gene>
    <name evidence="1" type="ORF">BCR33DRAFT_467151</name>
</gene>
<comment type="caution">
    <text evidence="1">The sequence shown here is derived from an EMBL/GenBank/DDBJ whole genome shotgun (WGS) entry which is preliminary data.</text>
</comment>
<sequence>MIPRPPNTPLISMFFLRDSKHSRRDHGSKRVQADSDSPVVLAPFFRGSKEMLFAGVEVVCGADVHAWTAVDFSAPGCVAHAAVERCFVVGFGGIWGNGWRCWGWEGCCIYGLRDGEEGKKEGKEVENHSWMGLEYRYGLQPASYIHFDCNSGMWNLLMGEWDLQFFGWGSWKWFNGSISEGRWDLAVGQN</sequence>
<evidence type="ECO:0000313" key="1">
    <source>
        <dbReference type="EMBL" id="ORY37270.1"/>
    </source>
</evidence>
<keyword evidence="2" id="KW-1185">Reference proteome</keyword>
<accession>A0A1Y2BR91</accession>
<reference evidence="1 2" key="1">
    <citation type="submission" date="2016-07" db="EMBL/GenBank/DDBJ databases">
        <title>Pervasive Adenine N6-methylation of Active Genes in Fungi.</title>
        <authorList>
            <consortium name="DOE Joint Genome Institute"/>
            <person name="Mondo S.J."/>
            <person name="Dannebaum R.O."/>
            <person name="Kuo R.C."/>
            <person name="Labutti K."/>
            <person name="Haridas S."/>
            <person name="Kuo A."/>
            <person name="Salamov A."/>
            <person name="Ahrendt S.R."/>
            <person name="Lipzen A."/>
            <person name="Sullivan W."/>
            <person name="Andreopoulos W.B."/>
            <person name="Clum A."/>
            <person name="Lindquist E."/>
            <person name="Daum C."/>
            <person name="Ramamoorthy G.K."/>
            <person name="Gryganskyi A."/>
            <person name="Culley D."/>
            <person name="Magnuson J.K."/>
            <person name="James T.Y."/>
            <person name="O'Malley M.A."/>
            <person name="Stajich J.E."/>
            <person name="Spatafora J.W."/>
            <person name="Visel A."/>
            <person name="Grigoriev I.V."/>
        </authorList>
    </citation>
    <scope>NUCLEOTIDE SEQUENCE [LARGE SCALE GENOMIC DNA]</scope>
    <source>
        <strain evidence="1 2">JEL800</strain>
    </source>
</reference>
<protein>
    <submittedName>
        <fullName evidence="1">Uncharacterized protein</fullName>
    </submittedName>
</protein>
<dbReference type="EMBL" id="MCGO01000051">
    <property type="protein sequence ID" value="ORY37270.1"/>
    <property type="molecule type" value="Genomic_DNA"/>
</dbReference>
<dbReference type="AlphaFoldDB" id="A0A1Y2BR91"/>
<proteinExistence type="predicted"/>
<name>A0A1Y2BR91_9FUNG</name>
<dbReference type="Proteomes" id="UP000193642">
    <property type="component" value="Unassembled WGS sequence"/>
</dbReference>
<evidence type="ECO:0000313" key="2">
    <source>
        <dbReference type="Proteomes" id="UP000193642"/>
    </source>
</evidence>
<organism evidence="1 2">
    <name type="scientific">Rhizoclosmatium globosum</name>
    <dbReference type="NCBI Taxonomy" id="329046"/>
    <lineage>
        <taxon>Eukaryota</taxon>
        <taxon>Fungi</taxon>
        <taxon>Fungi incertae sedis</taxon>
        <taxon>Chytridiomycota</taxon>
        <taxon>Chytridiomycota incertae sedis</taxon>
        <taxon>Chytridiomycetes</taxon>
        <taxon>Chytridiales</taxon>
        <taxon>Chytriomycetaceae</taxon>
        <taxon>Rhizoclosmatium</taxon>
    </lineage>
</organism>